<dbReference type="EMBL" id="JBHLSW010000015">
    <property type="protein sequence ID" value="MFC0634858.1"/>
    <property type="molecule type" value="Genomic_DNA"/>
</dbReference>
<reference evidence="2 3" key="1">
    <citation type="submission" date="2024-09" db="EMBL/GenBank/DDBJ databases">
        <authorList>
            <person name="Sun Q."/>
            <person name="Mori K."/>
        </authorList>
    </citation>
    <scope>NUCLEOTIDE SEQUENCE [LARGE SCALE GENOMIC DNA]</scope>
    <source>
        <strain evidence="2 3">NCAIM B.02621</strain>
    </source>
</reference>
<dbReference type="Proteomes" id="UP001589906">
    <property type="component" value="Unassembled WGS sequence"/>
</dbReference>
<keyword evidence="1" id="KW-0732">Signal</keyword>
<keyword evidence="3" id="KW-1185">Reference proteome</keyword>
<proteinExistence type="predicted"/>
<gene>
    <name evidence="2" type="ORF">ACFFGE_13335</name>
</gene>
<organism evidence="2 3">
    <name type="scientific">Brevundimonas balnearis</name>
    <dbReference type="NCBI Taxonomy" id="1572858"/>
    <lineage>
        <taxon>Bacteria</taxon>
        <taxon>Pseudomonadati</taxon>
        <taxon>Pseudomonadota</taxon>
        <taxon>Alphaproteobacteria</taxon>
        <taxon>Caulobacterales</taxon>
        <taxon>Caulobacteraceae</taxon>
        <taxon>Brevundimonas</taxon>
    </lineage>
</organism>
<evidence type="ECO:0000256" key="1">
    <source>
        <dbReference type="SAM" id="SignalP"/>
    </source>
</evidence>
<feature type="signal peptide" evidence="1">
    <location>
        <begin position="1"/>
        <end position="17"/>
    </location>
</feature>
<feature type="chain" id="PRO_5046240860" evidence="1">
    <location>
        <begin position="18"/>
        <end position="276"/>
    </location>
</feature>
<comment type="caution">
    <text evidence="2">The sequence shown here is derived from an EMBL/GenBank/DDBJ whole genome shotgun (WGS) entry which is preliminary data.</text>
</comment>
<accession>A0ABV6R5F4</accession>
<evidence type="ECO:0000313" key="2">
    <source>
        <dbReference type="EMBL" id="MFC0634858.1"/>
    </source>
</evidence>
<name>A0ABV6R5F4_9CAUL</name>
<dbReference type="RefSeq" id="WP_376836938.1">
    <property type="nucleotide sequence ID" value="NZ_JBHLSW010000015.1"/>
</dbReference>
<sequence>MRIGPTLLLANALLALAAPAAATEALDLYRERALVSALDRRCDLLSGPTAAALDAATAQARGAALRGGADAATLDGERRRAERRAAAAACDGADAATIRTRVERAFGDWSRTPRLTLAGDWSAWRAERGAAEGWRLVQTGRTGASPVAFGLPSFDAQGPAAVVSFVGAPRPYGARLVFRDAERTARPSLDPRARVAKRTIWASSQARAPSALLGGRRDGEVWRFPAEAIDRLAELDPRERFTVEFVFRDDSVARAEFEVGELIAGRAFVQLGPLRL</sequence>
<evidence type="ECO:0000313" key="3">
    <source>
        <dbReference type="Proteomes" id="UP001589906"/>
    </source>
</evidence>
<protein>
    <submittedName>
        <fullName evidence="2">Uncharacterized protein</fullName>
    </submittedName>
</protein>